<dbReference type="OrthoDB" id="8854271at2"/>
<dbReference type="AlphaFoldDB" id="A0A4R6DR23"/>
<accession>A0A4R6DR23</accession>
<proteinExistence type="predicted"/>
<feature type="transmembrane region" description="Helical" evidence="2">
    <location>
        <begin position="12"/>
        <end position="32"/>
    </location>
</feature>
<dbReference type="Gene3D" id="3.30.2420.10">
    <property type="entry name" value="TonB"/>
    <property type="match status" value="1"/>
</dbReference>
<evidence type="ECO:0000313" key="3">
    <source>
        <dbReference type="EMBL" id="TDN46929.1"/>
    </source>
</evidence>
<comment type="caution">
    <text evidence="3">The sequence shown here is derived from an EMBL/GenBank/DDBJ whole genome shotgun (WGS) entry which is preliminary data.</text>
</comment>
<dbReference type="EMBL" id="SNVV01000023">
    <property type="protein sequence ID" value="TDN46929.1"/>
    <property type="molecule type" value="Genomic_DNA"/>
</dbReference>
<organism evidence="3 4">
    <name type="scientific">Azoarcus indigens</name>
    <dbReference type="NCBI Taxonomy" id="29545"/>
    <lineage>
        <taxon>Bacteria</taxon>
        <taxon>Pseudomonadati</taxon>
        <taxon>Pseudomonadota</taxon>
        <taxon>Betaproteobacteria</taxon>
        <taxon>Rhodocyclales</taxon>
        <taxon>Zoogloeaceae</taxon>
        <taxon>Azoarcus</taxon>
    </lineage>
</organism>
<feature type="region of interest" description="Disordered" evidence="1">
    <location>
        <begin position="57"/>
        <end position="135"/>
    </location>
</feature>
<keyword evidence="4" id="KW-1185">Reference proteome</keyword>
<reference evidence="3 4" key="1">
    <citation type="submission" date="2019-03" db="EMBL/GenBank/DDBJ databases">
        <title>Genomic Encyclopedia of Type Strains, Phase IV (KMG-IV): sequencing the most valuable type-strain genomes for metagenomic binning, comparative biology and taxonomic classification.</title>
        <authorList>
            <person name="Goeker M."/>
        </authorList>
    </citation>
    <scope>NUCLEOTIDE SEQUENCE [LARGE SCALE GENOMIC DNA]</scope>
    <source>
        <strain evidence="3 4">DSM 12121</strain>
    </source>
</reference>
<dbReference type="RefSeq" id="WP_133594438.1">
    <property type="nucleotide sequence ID" value="NZ_SNVV01000023.1"/>
</dbReference>
<protein>
    <submittedName>
        <fullName evidence="3">Protein TonB</fullName>
    </submittedName>
</protein>
<keyword evidence="2" id="KW-0812">Transmembrane</keyword>
<dbReference type="SUPFAM" id="SSF74653">
    <property type="entry name" value="TolA/TonB C-terminal domain"/>
    <property type="match status" value="1"/>
</dbReference>
<keyword evidence="2" id="KW-0472">Membrane</keyword>
<keyword evidence="2" id="KW-1133">Transmembrane helix</keyword>
<sequence length="216" mass="22612">MDYDYQPKQSTGRYVGIGAVIVLHIVIAWALASGMARKAVEVIKKPLEAVVIQEVVLPPPPPPPPPPKIEPPKVTPPKVQAPPPPPFVPPPEVTPPPALEPAPVIQAVQAPPPAPPAIEPPPPPAPPAPQPAAAKPDIGVACPVQARPEIPLKALQSGQGGTVRAEVTIRGGAVADVRILSGPRMFHAPVREALRQYKCTAADGTVAVQDFDFKIE</sequence>
<evidence type="ECO:0000256" key="2">
    <source>
        <dbReference type="SAM" id="Phobius"/>
    </source>
</evidence>
<evidence type="ECO:0000256" key="1">
    <source>
        <dbReference type="SAM" id="MobiDB-lite"/>
    </source>
</evidence>
<feature type="compositionally biased region" description="Pro residues" evidence="1">
    <location>
        <begin position="57"/>
        <end position="100"/>
    </location>
</feature>
<name>A0A4R6DR23_9RHOO</name>
<evidence type="ECO:0000313" key="4">
    <source>
        <dbReference type="Proteomes" id="UP000295129"/>
    </source>
</evidence>
<dbReference type="Proteomes" id="UP000295129">
    <property type="component" value="Unassembled WGS sequence"/>
</dbReference>
<gene>
    <name evidence="3" type="ORF">C7389_1232</name>
</gene>
<feature type="compositionally biased region" description="Pro residues" evidence="1">
    <location>
        <begin position="110"/>
        <end position="130"/>
    </location>
</feature>